<comment type="caution">
    <text evidence="7">The sequence shown here is derived from an EMBL/GenBank/DDBJ whole genome shotgun (WGS) entry which is preliminary data.</text>
</comment>
<dbReference type="Pfam" id="PF00550">
    <property type="entry name" value="PP-binding"/>
    <property type="match status" value="1"/>
</dbReference>
<organism evidence="7 8">
    <name type="scientific">Salinimicrobium profundisediminis</name>
    <dbReference type="NCBI Taxonomy" id="2994553"/>
    <lineage>
        <taxon>Bacteria</taxon>
        <taxon>Pseudomonadati</taxon>
        <taxon>Bacteroidota</taxon>
        <taxon>Flavobacteriia</taxon>
        <taxon>Flavobacteriales</taxon>
        <taxon>Flavobacteriaceae</taxon>
        <taxon>Salinimicrobium</taxon>
    </lineage>
</organism>
<evidence type="ECO:0000256" key="5">
    <source>
        <dbReference type="RuleBase" id="RU003545"/>
    </source>
</evidence>
<dbReference type="GO" id="GO:0009245">
    <property type="term" value="P:lipid A biosynthetic process"/>
    <property type="evidence" value="ECO:0007669"/>
    <property type="project" value="TreeGrafter"/>
</dbReference>
<accession>A0A9X3CZ93</accession>
<dbReference type="EMBL" id="JAPJDA010000027">
    <property type="protein sequence ID" value="MCX2839414.1"/>
    <property type="molecule type" value="Genomic_DNA"/>
</dbReference>
<dbReference type="GO" id="GO:0000036">
    <property type="term" value="F:acyl carrier activity"/>
    <property type="evidence" value="ECO:0007669"/>
    <property type="project" value="UniProtKB-UniRule"/>
</dbReference>
<evidence type="ECO:0000256" key="1">
    <source>
        <dbReference type="ARBA" id="ARBA00022450"/>
    </source>
</evidence>
<dbReference type="NCBIfam" id="NF002148">
    <property type="entry name" value="PRK00982.1-2"/>
    <property type="match status" value="1"/>
</dbReference>
<keyword evidence="3" id="KW-0444">Lipid biosynthesis</keyword>
<name>A0A9X3CZ93_9FLAO</name>
<comment type="caution">
    <text evidence="3">Lacks conserved residue(s) required for the propagation of feature annotation.</text>
</comment>
<keyword evidence="2 3" id="KW-0597">Phosphoprotein</keyword>
<dbReference type="NCBIfam" id="NF002150">
    <property type="entry name" value="PRK00982.1-4"/>
    <property type="match status" value="1"/>
</dbReference>
<evidence type="ECO:0000313" key="8">
    <source>
        <dbReference type="Proteomes" id="UP001148482"/>
    </source>
</evidence>
<evidence type="ECO:0000256" key="3">
    <source>
        <dbReference type="HAMAP-Rule" id="MF_01217"/>
    </source>
</evidence>
<dbReference type="HAMAP" id="MF_01217">
    <property type="entry name" value="Acyl_carrier"/>
    <property type="match status" value="1"/>
</dbReference>
<dbReference type="Gene3D" id="1.10.1200.10">
    <property type="entry name" value="ACP-like"/>
    <property type="match status" value="1"/>
</dbReference>
<reference evidence="7" key="1">
    <citation type="submission" date="2022-11" db="EMBL/GenBank/DDBJ databases">
        <title>Salinimicrobium profundisediminis sp. nov., isolated from deep-sea sediment of the Mariana Trench.</title>
        <authorList>
            <person name="Fu H."/>
        </authorList>
    </citation>
    <scope>NUCLEOTIDE SEQUENCE</scope>
    <source>
        <strain evidence="7">MT39</strain>
    </source>
</reference>
<dbReference type="InterPro" id="IPR009081">
    <property type="entry name" value="PP-bd_ACP"/>
</dbReference>
<comment type="PTM">
    <text evidence="5">4'-phosphopantetheine is transferred from CoA to a specific serine of apo-ACP by acpS.</text>
</comment>
<dbReference type="GO" id="GO:0005829">
    <property type="term" value="C:cytosol"/>
    <property type="evidence" value="ECO:0007669"/>
    <property type="project" value="TreeGrafter"/>
</dbReference>
<dbReference type="PANTHER" id="PTHR20863:SF76">
    <property type="entry name" value="CARRIER DOMAIN-CONTAINING PROTEIN"/>
    <property type="match status" value="1"/>
</dbReference>
<dbReference type="GO" id="GO:0000035">
    <property type="term" value="F:acyl binding"/>
    <property type="evidence" value="ECO:0007669"/>
    <property type="project" value="TreeGrafter"/>
</dbReference>
<dbReference type="InterPro" id="IPR036736">
    <property type="entry name" value="ACP-like_sf"/>
</dbReference>
<dbReference type="AlphaFoldDB" id="A0A9X3CZ93"/>
<gene>
    <name evidence="3 7" type="primary">acpP</name>
    <name evidence="7" type="ORF">OQ279_14770</name>
</gene>
<dbReference type="SUPFAM" id="SSF47336">
    <property type="entry name" value="ACP-like"/>
    <property type="match status" value="1"/>
</dbReference>
<keyword evidence="3" id="KW-0276">Fatty acid metabolism</keyword>
<comment type="similarity">
    <text evidence="3">Belongs to the acyl carrier protein (ACP) family.</text>
</comment>
<comment type="subcellular location">
    <subcellularLocation>
        <location evidence="3">Cytoplasm</location>
    </subcellularLocation>
</comment>
<keyword evidence="3" id="KW-0275">Fatty acid biosynthesis</keyword>
<protein>
    <recommendedName>
        <fullName evidence="3 4">Acyl carrier protein</fullName>
        <shortName evidence="3">ACP</shortName>
    </recommendedName>
</protein>
<dbReference type="NCBIfam" id="TIGR00517">
    <property type="entry name" value="acyl_carrier"/>
    <property type="match status" value="1"/>
</dbReference>
<keyword evidence="8" id="KW-1185">Reference proteome</keyword>
<keyword evidence="3" id="KW-0963">Cytoplasm</keyword>
<dbReference type="InterPro" id="IPR003231">
    <property type="entry name" value="ACP"/>
</dbReference>
<evidence type="ECO:0000256" key="2">
    <source>
        <dbReference type="ARBA" id="ARBA00022553"/>
    </source>
</evidence>
<comment type="pathway">
    <text evidence="3 5">Lipid metabolism; fatty acid biosynthesis.</text>
</comment>
<dbReference type="GO" id="GO:0016020">
    <property type="term" value="C:membrane"/>
    <property type="evidence" value="ECO:0007669"/>
    <property type="project" value="GOC"/>
</dbReference>
<evidence type="ECO:0000256" key="4">
    <source>
        <dbReference type="NCBIfam" id="TIGR00517"/>
    </source>
</evidence>
<evidence type="ECO:0000313" key="7">
    <source>
        <dbReference type="EMBL" id="MCX2839414.1"/>
    </source>
</evidence>
<comment type="PTM">
    <text evidence="3">4'-phosphopantetheine is transferred from CoA to a specific serine of apo-ACP by AcpS. This modification is essential for activity because fatty acids are bound in thioester linkage to the sulfhydryl of the prosthetic group.</text>
</comment>
<comment type="function">
    <text evidence="3 5">Carrier of the growing fatty acid chain in fatty acid biosynthesis.</text>
</comment>
<dbReference type="Proteomes" id="UP001148482">
    <property type="component" value="Unassembled WGS sequence"/>
</dbReference>
<sequence length="92" mass="10609">MVQDLTNFPIETGQDDIFYTIKMIIVDKFEIDPEQVAMQSSIIDDLGGDILDTIELVMDIEDEFNIAIPDHEAQAIVTVQDMYDLVIKYFEY</sequence>
<evidence type="ECO:0000259" key="6">
    <source>
        <dbReference type="PROSITE" id="PS50075"/>
    </source>
</evidence>
<keyword evidence="1 3" id="KW-0596">Phosphopantetheine</keyword>
<feature type="domain" description="Carrier" evidence="6">
    <location>
        <begin position="15"/>
        <end position="90"/>
    </location>
</feature>
<dbReference type="PANTHER" id="PTHR20863">
    <property type="entry name" value="ACYL CARRIER PROTEIN"/>
    <property type="match status" value="1"/>
</dbReference>
<dbReference type="PROSITE" id="PS50075">
    <property type="entry name" value="CARRIER"/>
    <property type="match status" value="1"/>
</dbReference>
<proteinExistence type="inferred from homology"/>
<keyword evidence="3" id="KW-0443">Lipid metabolism</keyword>